<dbReference type="KEGG" id="yrh:AABB31_02450"/>
<accession>A0AAN0MAQ1</accession>
<reference evidence="1 2" key="2">
    <citation type="submission" date="2024-08" db="EMBL/GenBank/DDBJ databases">
        <title>Phylogenomic analyses of a clade within the roseobacter group suggest taxonomic reassignments of species of the genera Aestuariivita, Citreicella, Loktanella, Nautella, Pelagibaca, Ruegeria, Thalassobius, Thiobacimonas and Tropicibacter, and the proposal o.</title>
        <authorList>
            <person name="Jeon C.O."/>
        </authorList>
    </citation>
    <scope>NUCLEOTIDE SEQUENCE [LARGE SCALE GENOMIC DNA]</scope>
    <source>
        <strain evidence="1 2">SS1-5</strain>
    </source>
</reference>
<evidence type="ECO:0000313" key="2">
    <source>
        <dbReference type="Proteomes" id="UP001470809"/>
    </source>
</evidence>
<dbReference type="EMBL" id="CP151767">
    <property type="protein sequence ID" value="WZU67839.1"/>
    <property type="molecule type" value="Genomic_DNA"/>
</dbReference>
<keyword evidence="2" id="KW-1185">Reference proteome</keyword>
<dbReference type="AlphaFoldDB" id="A0AAN0MAQ1"/>
<protein>
    <submittedName>
        <fullName evidence="1">Ferredoxin</fullName>
    </submittedName>
</protein>
<dbReference type="Proteomes" id="UP001470809">
    <property type="component" value="Chromosome"/>
</dbReference>
<proteinExistence type="predicted"/>
<evidence type="ECO:0000313" key="1">
    <source>
        <dbReference type="EMBL" id="WZU67839.1"/>
    </source>
</evidence>
<sequence length="216" mass="23570">MNPPRHDALLAELATHGLKSMGHFAITAQDMLPLETGTLMLIGPDEPRFWSVFTQSPAYRDQGADPLDRWSRQTLDKVAADHDALALYPFGGPPFQPFHSWALRSGQAWTSPIGFLVHATAGLFASYRGALLLNWTFAQAPPQSSPCDTCPTQPCKTACPVGAFDDGYDVDTCKTYLRSPAGNDCMHQGCAARRACPVGQGRRLPAQAHFHMKAFL</sequence>
<name>A0AAN0MAQ1_9RHOB</name>
<dbReference type="RefSeq" id="WP_342077137.1">
    <property type="nucleotide sequence ID" value="NZ_CP151767.2"/>
</dbReference>
<organism evidence="1 2">
    <name type="scientific">Yoonia rhodophyticola</name>
    <dbReference type="NCBI Taxonomy" id="3137370"/>
    <lineage>
        <taxon>Bacteria</taxon>
        <taxon>Pseudomonadati</taxon>
        <taxon>Pseudomonadota</taxon>
        <taxon>Alphaproteobacteria</taxon>
        <taxon>Rhodobacterales</taxon>
        <taxon>Paracoccaceae</taxon>
        <taxon>Yoonia</taxon>
    </lineage>
</organism>
<reference evidence="2" key="1">
    <citation type="submission" date="2024-04" db="EMBL/GenBank/DDBJ databases">
        <title>Phylogenomic analyses of a clade within the roseobacter group suggest taxonomic reassignments of species of the genera Aestuariivita, Citreicella, Loktanella, Nautella, Pelagibaca, Ruegeria, Thalassobius, Thiobacimonas and Tropicibacter, and the proposal o.</title>
        <authorList>
            <person name="Jeon C.O."/>
        </authorList>
    </citation>
    <scope>NUCLEOTIDE SEQUENCE [LARGE SCALE GENOMIC DNA]</scope>
    <source>
        <strain evidence="2">SS1-5</strain>
    </source>
</reference>
<gene>
    <name evidence="1" type="ORF">AABB31_02450</name>
</gene>